<sequence>MLRCTTQTCTYCALILHRSLTTSRLISGCYSSKRVSSGLVNPLYNWNNVSYDHSAGYLSTRTIYFSDLETAPSSMITMGKRNVCISLKTRAWNPENIAIPKISLSRVPHPSGEKGVTSMKTSVPARCEKKNPKEMPSSSFIPHKS</sequence>
<dbReference type="Proteomes" id="UP000800041">
    <property type="component" value="Unassembled WGS sequence"/>
</dbReference>
<protein>
    <submittedName>
        <fullName evidence="2">Uncharacterized protein</fullName>
    </submittedName>
</protein>
<reference evidence="2" key="1">
    <citation type="journal article" date="2020" name="Stud. Mycol.">
        <title>101 Dothideomycetes genomes: a test case for predicting lifestyles and emergence of pathogens.</title>
        <authorList>
            <person name="Haridas S."/>
            <person name="Albert R."/>
            <person name="Binder M."/>
            <person name="Bloem J."/>
            <person name="Labutti K."/>
            <person name="Salamov A."/>
            <person name="Andreopoulos B."/>
            <person name="Baker S."/>
            <person name="Barry K."/>
            <person name="Bills G."/>
            <person name="Bluhm B."/>
            <person name="Cannon C."/>
            <person name="Castanera R."/>
            <person name="Culley D."/>
            <person name="Daum C."/>
            <person name="Ezra D."/>
            <person name="Gonzalez J."/>
            <person name="Henrissat B."/>
            <person name="Kuo A."/>
            <person name="Liang C."/>
            <person name="Lipzen A."/>
            <person name="Lutzoni F."/>
            <person name="Magnuson J."/>
            <person name="Mondo S."/>
            <person name="Nolan M."/>
            <person name="Ohm R."/>
            <person name="Pangilinan J."/>
            <person name="Park H.-J."/>
            <person name="Ramirez L."/>
            <person name="Alfaro M."/>
            <person name="Sun H."/>
            <person name="Tritt A."/>
            <person name="Yoshinaga Y."/>
            <person name="Zwiers L.-H."/>
            <person name="Turgeon B."/>
            <person name="Goodwin S."/>
            <person name="Spatafora J."/>
            <person name="Crous P."/>
            <person name="Grigoriev I."/>
        </authorList>
    </citation>
    <scope>NUCLEOTIDE SEQUENCE</scope>
    <source>
        <strain evidence="2">CBS 113979</strain>
    </source>
</reference>
<gene>
    <name evidence="2" type="ORF">K402DRAFT_215668</name>
</gene>
<feature type="region of interest" description="Disordered" evidence="1">
    <location>
        <begin position="108"/>
        <end position="145"/>
    </location>
</feature>
<evidence type="ECO:0000256" key="1">
    <source>
        <dbReference type="SAM" id="MobiDB-lite"/>
    </source>
</evidence>
<accession>A0A6G1GLX9</accession>
<dbReference type="AlphaFoldDB" id="A0A6G1GLX9"/>
<evidence type="ECO:0000313" key="3">
    <source>
        <dbReference type="Proteomes" id="UP000800041"/>
    </source>
</evidence>
<feature type="compositionally biased region" description="Polar residues" evidence="1">
    <location>
        <begin position="136"/>
        <end position="145"/>
    </location>
</feature>
<organism evidence="2 3">
    <name type="scientific">Aulographum hederae CBS 113979</name>
    <dbReference type="NCBI Taxonomy" id="1176131"/>
    <lineage>
        <taxon>Eukaryota</taxon>
        <taxon>Fungi</taxon>
        <taxon>Dikarya</taxon>
        <taxon>Ascomycota</taxon>
        <taxon>Pezizomycotina</taxon>
        <taxon>Dothideomycetes</taxon>
        <taxon>Pleosporomycetidae</taxon>
        <taxon>Aulographales</taxon>
        <taxon>Aulographaceae</taxon>
    </lineage>
</organism>
<proteinExistence type="predicted"/>
<keyword evidence="3" id="KW-1185">Reference proteome</keyword>
<evidence type="ECO:0000313" key="2">
    <source>
        <dbReference type="EMBL" id="KAF1981963.1"/>
    </source>
</evidence>
<dbReference type="EMBL" id="ML977190">
    <property type="protein sequence ID" value="KAF1981963.1"/>
    <property type="molecule type" value="Genomic_DNA"/>
</dbReference>
<name>A0A6G1GLX9_9PEZI</name>